<dbReference type="OrthoDB" id="9966718at2"/>
<reference evidence="2 3" key="1">
    <citation type="submission" date="2016-10" db="EMBL/GenBank/DDBJ databases">
        <authorList>
            <person name="de Groot N.N."/>
        </authorList>
    </citation>
    <scope>NUCLEOTIDE SEQUENCE [LARGE SCALE GENOMIC DNA]</scope>
    <source>
        <strain evidence="2 3">YAD2003</strain>
    </source>
</reference>
<gene>
    <name evidence="2" type="ORF">SAMN02910265_02202</name>
</gene>
<evidence type="ECO:0000313" key="3">
    <source>
        <dbReference type="Proteomes" id="UP000183190"/>
    </source>
</evidence>
<dbReference type="EMBL" id="FNWV01000007">
    <property type="protein sequence ID" value="SEH69765.1"/>
    <property type="molecule type" value="Genomic_DNA"/>
</dbReference>
<name>A0A1H6K4E3_RUMFL</name>
<organism evidence="2 3">
    <name type="scientific">Ruminococcus flavefaciens</name>
    <dbReference type="NCBI Taxonomy" id="1265"/>
    <lineage>
        <taxon>Bacteria</taxon>
        <taxon>Bacillati</taxon>
        <taxon>Bacillota</taxon>
        <taxon>Clostridia</taxon>
        <taxon>Eubacteriales</taxon>
        <taxon>Oscillospiraceae</taxon>
        <taxon>Ruminococcus</taxon>
    </lineage>
</organism>
<keyword evidence="1" id="KW-0472">Membrane</keyword>
<sequence length="75" mass="7977">MILFFAIILLILGIRLAVDYSDDKTQKAKLVGAIMLIVIALVLGGTYLALRAMAEAFGQCFDLGCETAEGVGRIG</sequence>
<proteinExistence type="predicted"/>
<dbReference type="RefSeq" id="WP_074717331.1">
    <property type="nucleotide sequence ID" value="NZ_FNWV01000007.1"/>
</dbReference>
<keyword evidence="1" id="KW-0812">Transmembrane</keyword>
<dbReference type="AlphaFoldDB" id="A0A1H6K4E3"/>
<dbReference type="Proteomes" id="UP000183190">
    <property type="component" value="Unassembled WGS sequence"/>
</dbReference>
<keyword evidence="1" id="KW-1133">Transmembrane helix</keyword>
<evidence type="ECO:0000256" key="1">
    <source>
        <dbReference type="SAM" id="Phobius"/>
    </source>
</evidence>
<evidence type="ECO:0000313" key="2">
    <source>
        <dbReference type="EMBL" id="SEH69765.1"/>
    </source>
</evidence>
<feature type="transmembrane region" description="Helical" evidence="1">
    <location>
        <begin position="33"/>
        <end position="50"/>
    </location>
</feature>
<accession>A0A1H6K4E3</accession>
<protein>
    <submittedName>
        <fullName evidence="2">Uncharacterized protein</fullName>
    </submittedName>
</protein>